<protein>
    <submittedName>
        <fullName evidence="1">Uncharacterized protein</fullName>
    </submittedName>
</protein>
<dbReference type="AlphaFoldDB" id="A0A0B1PAB4"/>
<proteinExistence type="predicted"/>
<comment type="caution">
    <text evidence="1">The sequence shown here is derived from an EMBL/GenBank/DDBJ whole genome shotgun (WGS) entry which is preliminary data.</text>
</comment>
<dbReference type="HOGENOM" id="CLU_1379043_0_0_1"/>
<dbReference type="Proteomes" id="UP000030854">
    <property type="component" value="Unassembled WGS sequence"/>
</dbReference>
<gene>
    <name evidence="1" type="ORF">EV44_g0025</name>
</gene>
<evidence type="ECO:0000313" key="1">
    <source>
        <dbReference type="EMBL" id="KHJ34260.1"/>
    </source>
</evidence>
<reference evidence="1 2" key="1">
    <citation type="journal article" date="2014" name="BMC Genomics">
        <title>Adaptive genomic structural variation in the grape powdery mildew pathogen, Erysiphe necator.</title>
        <authorList>
            <person name="Jones L."/>
            <person name="Riaz S."/>
            <person name="Morales-Cruz A."/>
            <person name="Amrine K.C."/>
            <person name="McGuire B."/>
            <person name="Gubler W.D."/>
            <person name="Walker M.A."/>
            <person name="Cantu D."/>
        </authorList>
    </citation>
    <scope>NUCLEOTIDE SEQUENCE [LARGE SCALE GENOMIC DNA]</scope>
    <source>
        <strain evidence="2">c</strain>
    </source>
</reference>
<accession>A0A0B1PAB4</accession>
<dbReference type="EMBL" id="JNVN01000975">
    <property type="protein sequence ID" value="KHJ34260.1"/>
    <property type="molecule type" value="Genomic_DNA"/>
</dbReference>
<name>A0A0B1PAB4_UNCNE</name>
<sequence>MRLYPALIVTFVIFIELISSLSYTKSLESRPDPVNLLRRKLLLSSSNILLSNHRKRLLFRGKDSRPGVKCNSSFYKQSRVAAVAEKACRDAFSSCGYLSRCSPLASYFKTTSKRFTGSPILFPEEDGEPLFMVRITKNFFSLDGFKAFLNLGKKDYIIFGGTCTSVGIVREISPNNFAKCEAVNGGSMVHTPAGLNIN</sequence>
<evidence type="ECO:0000313" key="2">
    <source>
        <dbReference type="Proteomes" id="UP000030854"/>
    </source>
</evidence>
<organism evidence="1 2">
    <name type="scientific">Uncinula necator</name>
    <name type="common">Grape powdery mildew</name>
    <dbReference type="NCBI Taxonomy" id="52586"/>
    <lineage>
        <taxon>Eukaryota</taxon>
        <taxon>Fungi</taxon>
        <taxon>Dikarya</taxon>
        <taxon>Ascomycota</taxon>
        <taxon>Pezizomycotina</taxon>
        <taxon>Leotiomycetes</taxon>
        <taxon>Erysiphales</taxon>
        <taxon>Erysiphaceae</taxon>
        <taxon>Erysiphe</taxon>
    </lineage>
</organism>
<keyword evidence="2" id="KW-1185">Reference proteome</keyword>